<feature type="chain" id="PRO_5006194763" description="Type II secretion system pilot lipoprotein GspS-beta" evidence="1">
    <location>
        <begin position="18"/>
        <end position="130"/>
    </location>
</feature>
<sequence>MKKSSLGLALLSLAVLAGCSSNGEREKNLELLAANRASILGTELPLEYGPLNIMRVNAKGSTIEMMMVYNTDHPGAKPIDQVLQSSIHSFCNNSDIRANLDVGIGYRIKMRNSRGQLMVDQLVTKENCKK</sequence>
<dbReference type="AlphaFoldDB" id="A0A0Q2N1E9"/>
<protein>
    <recommendedName>
        <fullName evidence="4">Type II secretion system pilot lipoprotein GspS-beta</fullName>
    </recommendedName>
</protein>
<dbReference type="FunCoup" id="A0A0Q2N1E9">
    <property type="interactions" value="40"/>
</dbReference>
<evidence type="ECO:0000256" key="1">
    <source>
        <dbReference type="SAM" id="SignalP"/>
    </source>
</evidence>
<dbReference type="Gene3D" id="3.30.300.250">
    <property type="match status" value="1"/>
</dbReference>
<evidence type="ECO:0000313" key="3">
    <source>
        <dbReference type="Proteomes" id="UP000051221"/>
    </source>
</evidence>
<accession>A0A0Q2N1E9</accession>
<name>A0A0Q2N1E9_VIBFU</name>
<dbReference type="PROSITE" id="PS51257">
    <property type="entry name" value="PROKAR_LIPOPROTEIN"/>
    <property type="match status" value="1"/>
</dbReference>
<evidence type="ECO:0008006" key="4">
    <source>
        <dbReference type="Google" id="ProtNLM"/>
    </source>
</evidence>
<feature type="signal peptide" evidence="1">
    <location>
        <begin position="1"/>
        <end position="17"/>
    </location>
</feature>
<proteinExistence type="predicted"/>
<dbReference type="RefSeq" id="WP_004726293.1">
    <property type="nucleotide sequence ID" value="NZ_CABLCD010000013.1"/>
</dbReference>
<evidence type="ECO:0000313" key="2">
    <source>
        <dbReference type="EMBL" id="KQH85607.1"/>
    </source>
</evidence>
<gene>
    <name evidence="2" type="ORF">AMR76_13990</name>
</gene>
<dbReference type="Proteomes" id="UP000051221">
    <property type="component" value="Unassembled WGS sequence"/>
</dbReference>
<dbReference type="EMBL" id="LKHS01000010">
    <property type="protein sequence ID" value="KQH85607.1"/>
    <property type="molecule type" value="Genomic_DNA"/>
</dbReference>
<organism evidence="2 3">
    <name type="scientific">Vibrio furnissii</name>
    <dbReference type="NCBI Taxonomy" id="29494"/>
    <lineage>
        <taxon>Bacteria</taxon>
        <taxon>Pseudomonadati</taxon>
        <taxon>Pseudomonadota</taxon>
        <taxon>Gammaproteobacteria</taxon>
        <taxon>Vibrionales</taxon>
        <taxon>Vibrionaceae</taxon>
        <taxon>Vibrio</taxon>
    </lineage>
</organism>
<dbReference type="InterPro" id="IPR016502">
    <property type="entry name" value="T2SSS_2"/>
</dbReference>
<dbReference type="GeneID" id="50535245"/>
<keyword evidence="1" id="KW-0732">Signal</keyword>
<dbReference type="PIRSF" id="PIRSF007010">
    <property type="entry name" value="UCP007010"/>
    <property type="match status" value="1"/>
</dbReference>
<comment type="caution">
    <text evidence="2">The sequence shown here is derived from an EMBL/GenBank/DDBJ whole genome shotgun (WGS) entry which is preliminary data.</text>
</comment>
<dbReference type="OrthoDB" id="5891336at2"/>
<dbReference type="InParanoid" id="A0A0Q2N1E9"/>
<keyword evidence="3" id="KW-1185">Reference proteome</keyword>
<reference evidence="2 3" key="1">
    <citation type="submission" date="2015-08" db="EMBL/GenBank/DDBJ databases">
        <title>Antibacterial properties of a collection of Vibrionaceae strains.</title>
        <authorList>
            <person name="Giubergia S."/>
        </authorList>
    </citation>
    <scope>NUCLEOTIDE SEQUENCE [LARGE SCALE GENOMIC DNA]</scope>
    <source>
        <strain evidence="2 3">S0821</strain>
    </source>
</reference>
<dbReference type="Pfam" id="PF16549">
    <property type="entry name" value="T2SSS_2"/>
    <property type="match status" value="1"/>
</dbReference>